<dbReference type="InterPro" id="IPR020846">
    <property type="entry name" value="MFS_dom"/>
</dbReference>
<feature type="transmembrane region" description="Helical" evidence="7">
    <location>
        <begin position="454"/>
        <end position="473"/>
    </location>
</feature>
<feature type="region of interest" description="Disordered" evidence="6">
    <location>
        <begin position="1"/>
        <end position="27"/>
    </location>
</feature>
<dbReference type="InterPro" id="IPR011701">
    <property type="entry name" value="MFS"/>
</dbReference>
<evidence type="ECO:0000256" key="1">
    <source>
        <dbReference type="ARBA" id="ARBA00004141"/>
    </source>
</evidence>
<feature type="transmembrane region" description="Helical" evidence="7">
    <location>
        <begin position="107"/>
        <end position="126"/>
    </location>
</feature>
<sequence>MPPSSDETTPLLTDGSSLEEQRESKAAATPIPRAQLAALCVARLTDPIAYCQIFPYINALLVSLHVTDDISKIGFYSGLVESTFAVTQSLTCYYWATLSDKVGRRPIVLIGSTGLAISILLFGFATSLTQIIAVRALAGFFGGNLAVYHSILAEITDISNQAVAYPLYSFTWPLGATLGPLLGSQLSNLGTKYPAYWGYDFIIERPYLMPNVATSLVVVTGVFLAYLFLEETLPSKRPGFCVHGTSNSGQSTSDSLGVGELLAIPMIRILACAGFMLALISGAFDVVFVLFCYTPIARGGLSFSVDEIGYALALSSIILALLQLFVMPHLLRLFRPVVLLHFTMWMWLVPFALMPWIHIIAKNGLAAGTGSQDPENYVRMWIAVAIMLSTSRIGALGFAANMLLVKDQAPSPSSLGALNGMIQVIMGLSRCFSPVFVSSIYALSSHSQGPFPQWVLVMFVLCGAGGWISRKLLVLERQK</sequence>
<dbReference type="InterPro" id="IPR036259">
    <property type="entry name" value="MFS_trans_sf"/>
</dbReference>
<dbReference type="Gene3D" id="1.20.1250.20">
    <property type="entry name" value="MFS general substrate transporter like domains"/>
    <property type="match status" value="1"/>
</dbReference>
<feature type="transmembrane region" description="Helical" evidence="7">
    <location>
        <begin position="132"/>
        <end position="153"/>
    </location>
</feature>
<reference evidence="9" key="1">
    <citation type="submission" date="2023-11" db="EMBL/GenBank/DDBJ databases">
        <authorList>
            <person name="De Vega J J."/>
            <person name="De Vega J J."/>
        </authorList>
    </citation>
    <scope>NUCLEOTIDE SEQUENCE</scope>
</reference>
<keyword evidence="10" id="KW-1185">Reference proteome</keyword>
<proteinExistence type="predicted"/>
<evidence type="ECO:0000313" key="10">
    <source>
        <dbReference type="Proteomes" id="UP001295794"/>
    </source>
</evidence>
<name>A0AAD2GW52_9AGAR</name>
<feature type="transmembrane region" description="Helical" evidence="7">
    <location>
        <begin position="381"/>
        <end position="405"/>
    </location>
</feature>
<feature type="compositionally biased region" description="Polar residues" evidence="6">
    <location>
        <begin position="1"/>
        <end position="18"/>
    </location>
</feature>
<keyword evidence="5 7" id="KW-0472">Membrane</keyword>
<dbReference type="GO" id="GO:0016020">
    <property type="term" value="C:membrane"/>
    <property type="evidence" value="ECO:0007669"/>
    <property type="project" value="UniProtKB-SubCell"/>
</dbReference>
<gene>
    <name evidence="9" type="ORF">MYCIT1_LOCUS5078</name>
</gene>
<evidence type="ECO:0000256" key="2">
    <source>
        <dbReference type="ARBA" id="ARBA00022448"/>
    </source>
</evidence>
<dbReference type="InterPro" id="IPR001958">
    <property type="entry name" value="Tet-R_TetA/multi-R_MdtG-like"/>
</dbReference>
<keyword evidence="2" id="KW-0813">Transport</keyword>
<comment type="caution">
    <text evidence="9">The sequence shown here is derived from an EMBL/GenBank/DDBJ whole genome shotgun (WGS) entry which is preliminary data.</text>
</comment>
<feature type="transmembrane region" description="Helical" evidence="7">
    <location>
        <begin position="207"/>
        <end position="229"/>
    </location>
</feature>
<evidence type="ECO:0000256" key="5">
    <source>
        <dbReference type="ARBA" id="ARBA00023136"/>
    </source>
</evidence>
<dbReference type="PROSITE" id="PS50850">
    <property type="entry name" value="MFS"/>
    <property type="match status" value="1"/>
</dbReference>
<evidence type="ECO:0000313" key="9">
    <source>
        <dbReference type="EMBL" id="CAK5264696.1"/>
    </source>
</evidence>
<dbReference type="PANTHER" id="PTHR23504:SF15">
    <property type="entry name" value="MAJOR FACILITATOR SUPERFAMILY (MFS) PROFILE DOMAIN-CONTAINING PROTEIN"/>
    <property type="match status" value="1"/>
</dbReference>
<evidence type="ECO:0000256" key="3">
    <source>
        <dbReference type="ARBA" id="ARBA00022692"/>
    </source>
</evidence>
<dbReference type="AlphaFoldDB" id="A0AAD2GW52"/>
<keyword evidence="3 7" id="KW-0812">Transmembrane</keyword>
<feature type="transmembrane region" description="Helical" evidence="7">
    <location>
        <begin position="269"/>
        <end position="296"/>
    </location>
</feature>
<dbReference type="Proteomes" id="UP001295794">
    <property type="component" value="Unassembled WGS sequence"/>
</dbReference>
<protein>
    <recommendedName>
        <fullName evidence="8">Major facilitator superfamily (MFS) profile domain-containing protein</fullName>
    </recommendedName>
</protein>
<feature type="transmembrane region" description="Helical" evidence="7">
    <location>
        <begin position="338"/>
        <end position="361"/>
    </location>
</feature>
<keyword evidence="4 7" id="KW-1133">Transmembrane helix</keyword>
<evidence type="ECO:0000256" key="7">
    <source>
        <dbReference type="SAM" id="Phobius"/>
    </source>
</evidence>
<dbReference type="PANTHER" id="PTHR23504">
    <property type="entry name" value="MAJOR FACILITATOR SUPERFAMILY DOMAIN-CONTAINING PROTEIN 10"/>
    <property type="match status" value="1"/>
</dbReference>
<dbReference type="PRINTS" id="PR01035">
    <property type="entry name" value="TCRTETA"/>
</dbReference>
<feature type="transmembrane region" description="Helical" evidence="7">
    <location>
        <begin position="308"/>
        <end position="326"/>
    </location>
</feature>
<feature type="domain" description="Major facilitator superfamily (MFS) profile" evidence="8">
    <location>
        <begin position="35"/>
        <end position="478"/>
    </location>
</feature>
<dbReference type="GO" id="GO:0022857">
    <property type="term" value="F:transmembrane transporter activity"/>
    <property type="evidence" value="ECO:0007669"/>
    <property type="project" value="InterPro"/>
</dbReference>
<feature type="transmembrane region" description="Helical" evidence="7">
    <location>
        <begin position="73"/>
        <end position="95"/>
    </location>
</feature>
<dbReference type="SUPFAM" id="SSF103473">
    <property type="entry name" value="MFS general substrate transporter"/>
    <property type="match status" value="1"/>
</dbReference>
<comment type="subcellular location">
    <subcellularLocation>
        <location evidence="1">Membrane</location>
        <topology evidence="1">Multi-pass membrane protein</topology>
    </subcellularLocation>
</comment>
<dbReference type="EMBL" id="CAVNYO010000067">
    <property type="protein sequence ID" value="CAK5264696.1"/>
    <property type="molecule type" value="Genomic_DNA"/>
</dbReference>
<dbReference type="Pfam" id="PF07690">
    <property type="entry name" value="MFS_1"/>
    <property type="match status" value="1"/>
</dbReference>
<dbReference type="CDD" id="cd17330">
    <property type="entry name" value="MFS_SLC46_TetA_like"/>
    <property type="match status" value="1"/>
</dbReference>
<feature type="transmembrane region" description="Helical" evidence="7">
    <location>
        <begin position="165"/>
        <end position="187"/>
    </location>
</feature>
<evidence type="ECO:0000259" key="8">
    <source>
        <dbReference type="PROSITE" id="PS50850"/>
    </source>
</evidence>
<evidence type="ECO:0000256" key="6">
    <source>
        <dbReference type="SAM" id="MobiDB-lite"/>
    </source>
</evidence>
<evidence type="ECO:0000256" key="4">
    <source>
        <dbReference type="ARBA" id="ARBA00022989"/>
    </source>
</evidence>
<feature type="transmembrane region" description="Helical" evidence="7">
    <location>
        <begin position="417"/>
        <end position="442"/>
    </location>
</feature>
<accession>A0AAD2GW52</accession>
<organism evidence="9 10">
    <name type="scientific">Mycena citricolor</name>
    <dbReference type="NCBI Taxonomy" id="2018698"/>
    <lineage>
        <taxon>Eukaryota</taxon>
        <taxon>Fungi</taxon>
        <taxon>Dikarya</taxon>
        <taxon>Basidiomycota</taxon>
        <taxon>Agaricomycotina</taxon>
        <taxon>Agaricomycetes</taxon>
        <taxon>Agaricomycetidae</taxon>
        <taxon>Agaricales</taxon>
        <taxon>Marasmiineae</taxon>
        <taxon>Mycenaceae</taxon>
        <taxon>Mycena</taxon>
    </lineage>
</organism>